<gene>
    <name evidence="1" type="ORF">ACFQ2I_07025</name>
</gene>
<comment type="caution">
    <text evidence="1">The sequence shown here is derived from an EMBL/GenBank/DDBJ whole genome shotgun (WGS) entry which is preliminary data.</text>
</comment>
<keyword evidence="2" id="KW-1185">Reference proteome</keyword>
<dbReference type="RefSeq" id="WP_377563080.1">
    <property type="nucleotide sequence ID" value="NZ_JBHTJZ010000007.1"/>
</dbReference>
<protein>
    <submittedName>
        <fullName evidence="1">Uncharacterized protein</fullName>
    </submittedName>
</protein>
<organism evidence="1 2">
    <name type="scientific">Paenibacillus chungangensis</name>
    <dbReference type="NCBI Taxonomy" id="696535"/>
    <lineage>
        <taxon>Bacteria</taxon>
        <taxon>Bacillati</taxon>
        <taxon>Bacillota</taxon>
        <taxon>Bacilli</taxon>
        <taxon>Bacillales</taxon>
        <taxon>Paenibacillaceae</taxon>
        <taxon>Paenibacillus</taxon>
    </lineage>
</organism>
<dbReference type="Proteomes" id="UP001596989">
    <property type="component" value="Unassembled WGS sequence"/>
</dbReference>
<evidence type="ECO:0000313" key="1">
    <source>
        <dbReference type="EMBL" id="MFD0959137.1"/>
    </source>
</evidence>
<dbReference type="EMBL" id="JBHTJZ010000007">
    <property type="protein sequence ID" value="MFD0959137.1"/>
    <property type="molecule type" value="Genomic_DNA"/>
</dbReference>
<name>A0ABW3HNV0_9BACL</name>
<evidence type="ECO:0000313" key="2">
    <source>
        <dbReference type="Proteomes" id="UP001596989"/>
    </source>
</evidence>
<reference evidence="2" key="1">
    <citation type="journal article" date="2019" name="Int. J. Syst. Evol. Microbiol.">
        <title>The Global Catalogue of Microorganisms (GCM) 10K type strain sequencing project: providing services to taxonomists for standard genome sequencing and annotation.</title>
        <authorList>
            <consortium name="The Broad Institute Genomics Platform"/>
            <consortium name="The Broad Institute Genome Sequencing Center for Infectious Disease"/>
            <person name="Wu L."/>
            <person name="Ma J."/>
        </authorList>
    </citation>
    <scope>NUCLEOTIDE SEQUENCE [LARGE SCALE GENOMIC DNA]</scope>
    <source>
        <strain evidence="2">CCUG 59129</strain>
    </source>
</reference>
<sequence length="127" mass="15147">MKQKYVTDDGKLIIVVKNNTDVKKKRSVEINNEELWRSMKIDDYVTLRLDDKIYLKSINRKLVYDKLTGVVSKKFKDNGNYFVEFQFNEIGRHFQNYSLEKWSTFKEKQRVVFKVNSNGDPTTLIIQ</sequence>
<accession>A0ABW3HNV0</accession>
<proteinExistence type="predicted"/>